<reference evidence="1 2" key="1">
    <citation type="submission" date="2017-02" db="EMBL/GenBank/DDBJ databases">
        <title>Draft genome sequence of Moraxella lincolnii CCUG 9405T type strain.</title>
        <authorList>
            <person name="Salva-Serra F."/>
            <person name="Engstrom-Jakobsson H."/>
            <person name="Thorell K."/>
            <person name="Jaen-Luchoro D."/>
            <person name="Gonzales-Siles L."/>
            <person name="Karlsson R."/>
            <person name="Yazdan S."/>
            <person name="Boulund F."/>
            <person name="Johnning A."/>
            <person name="Engstrand L."/>
            <person name="Kristiansson E."/>
            <person name="Moore E."/>
        </authorList>
    </citation>
    <scope>NUCLEOTIDE SEQUENCE [LARGE SCALE GENOMIC DNA]</scope>
    <source>
        <strain evidence="1 2">CCUG 9405</strain>
    </source>
</reference>
<accession>A0A1T0CDI8</accession>
<dbReference type="OrthoDB" id="9762266at2"/>
<dbReference type="Proteomes" id="UP000191094">
    <property type="component" value="Unassembled WGS sequence"/>
</dbReference>
<dbReference type="Pfam" id="PF09563">
    <property type="entry name" value="RE_LlaJI"/>
    <property type="match status" value="1"/>
</dbReference>
<evidence type="ECO:0000313" key="1">
    <source>
        <dbReference type="EMBL" id="OOS20363.1"/>
    </source>
</evidence>
<dbReference type="STRING" id="90241.B0682_06995"/>
<dbReference type="RefSeq" id="WP_078307744.1">
    <property type="nucleotide sequence ID" value="NZ_CP147511.1"/>
</dbReference>
<dbReference type="EMBL" id="MUYT01000008">
    <property type="protein sequence ID" value="OOS20363.1"/>
    <property type="molecule type" value="Genomic_DNA"/>
</dbReference>
<sequence length="418" mass="49023">MKYDLLPYCSLAQEREDFVGVRFEFDNVLKHHRPYITFPYGYDYTSNEDVLCLISVLSDYQREMQNVVRADLTEDEQQGFPIQSYHFVIQDYLSNGYYTERETMYASRANGKVNWVRTVKKEKPVIQENGAIYLNLQTRLHHSNDEHIMTEISKHCVYESFAKLGWYYGLSTPSKPSSTLCKTQFIAILRDKLHKANKDMDKQLFQSMINVLQNLDENNSNPKHFAFGTRRFEKVWENLIEKTFGTEKGDNKAQYFPKATRHLIDGSIKDTNPLLPDTIMINHDDNSLYVIDAKYYRYGITHKIDHLPNMSSIAKQITYAQYIDSHFDFDKVRNVFLLPFNAKVNRLLVYHCSGWTVADWVDDAYAYKKIYTILVDTKYLMRNRVWANIEEVRQLSVTVNNIIELTTQGKSNNQSITT</sequence>
<keyword evidence="2" id="KW-1185">Reference proteome</keyword>
<name>A0A1T0CDI8_9GAMM</name>
<evidence type="ECO:0008006" key="3">
    <source>
        <dbReference type="Google" id="ProtNLM"/>
    </source>
</evidence>
<comment type="caution">
    <text evidence="1">The sequence shown here is derived from an EMBL/GenBank/DDBJ whole genome shotgun (WGS) entry which is preliminary data.</text>
</comment>
<dbReference type="AlphaFoldDB" id="A0A1T0CDI8"/>
<protein>
    <recommendedName>
        <fullName evidence="3">LlaJI family restriction endonuclease</fullName>
    </recommendedName>
</protein>
<organism evidence="1 2">
    <name type="scientific">Lwoffella lincolnii</name>
    <dbReference type="NCBI Taxonomy" id="90241"/>
    <lineage>
        <taxon>Bacteria</taxon>
        <taxon>Pseudomonadati</taxon>
        <taxon>Pseudomonadota</taxon>
        <taxon>Gammaproteobacteria</taxon>
        <taxon>Moraxellales</taxon>
        <taxon>Moraxellaceae</taxon>
        <taxon>Lwoffella</taxon>
    </lineage>
</organism>
<evidence type="ECO:0000313" key="2">
    <source>
        <dbReference type="Proteomes" id="UP000191094"/>
    </source>
</evidence>
<gene>
    <name evidence="1" type="ORF">B0682_06995</name>
</gene>
<proteinExistence type="predicted"/>
<dbReference type="InterPro" id="IPR018579">
    <property type="entry name" value="Restrct_endonuc_II_LlaJI"/>
</dbReference>